<reference evidence="3" key="1">
    <citation type="journal article" date="2019" name="Int. J. Syst. Evol. Microbiol.">
        <title>The Global Catalogue of Microorganisms (GCM) 10K type strain sequencing project: providing services to taxonomists for standard genome sequencing and annotation.</title>
        <authorList>
            <consortium name="The Broad Institute Genomics Platform"/>
            <consortium name="The Broad Institute Genome Sequencing Center for Infectious Disease"/>
            <person name="Wu L."/>
            <person name="Ma J."/>
        </authorList>
    </citation>
    <scope>NUCLEOTIDE SEQUENCE [LARGE SCALE GENOMIC DNA]</scope>
    <source>
        <strain evidence="3">JCM 18410</strain>
    </source>
</reference>
<evidence type="ECO:0000256" key="1">
    <source>
        <dbReference type="SAM" id="MobiDB-lite"/>
    </source>
</evidence>
<feature type="compositionally biased region" description="Polar residues" evidence="1">
    <location>
        <begin position="1"/>
        <end position="13"/>
    </location>
</feature>
<feature type="region of interest" description="Disordered" evidence="1">
    <location>
        <begin position="1"/>
        <end position="20"/>
    </location>
</feature>
<dbReference type="Proteomes" id="UP001500124">
    <property type="component" value="Unassembled WGS sequence"/>
</dbReference>
<accession>A0ABP9L757</accession>
<organism evidence="2 3">
    <name type="scientific">Streptomyces similanensis</name>
    <dbReference type="NCBI Taxonomy" id="1274988"/>
    <lineage>
        <taxon>Bacteria</taxon>
        <taxon>Bacillati</taxon>
        <taxon>Actinomycetota</taxon>
        <taxon>Actinomycetes</taxon>
        <taxon>Kitasatosporales</taxon>
        <taxon>Streptomycetaceae</taxon>
        <taxon>Streptomyces</taxon>
    </lineage>
</organism>
<name>A0ABP9L757_9ACTN</name>
<evidence type="ECO:0000313" key="2">
    <source>
        <dbReference type="EMBL" id="GAA5070751.1"/>
    </source>
</evidence>
<evidence type="ECO:0000313" key="3">
    <source>
        <dbReference type="Proteomes" id="UP001500124"/>
    </source>
</evidence>
<protein>
    <recommendedName>
        <fullName evidence="4">DUF1778 domain-containing protein</fullName>
    </recommendedName>
</protein>
<sequence>MENSFGVQKQALTATDGPLAAPGRWYGPRMELGQAHALTVTLTAAEHDQVKRAAAAVGQGPDDFVRTAVLAAAADPFIAALERAAETIAARDQHERIQHDFAR</sequence>
<comment type="caution">
    <text evidence="2">The sequence shown here is derived from an EMBL/GenBank/DDBJ whole genome shotgun (WGS) entry which is preliminary data.</text>
</comment>
<proteinExistence type="predicted"/>
<dbReference type="EMBL" id="BAABKC010000087">
    <property type="protein sequence ID" value="GAA5070751.1"/>
    <property type="molecule type" value="Genomic_DNA"/>
</dbReference>
<gene>
    <name evidence="2" type="ORF">GCM10023336_56160</name>
</gene>
<keyword evidence="3" id="KW-1185">Reference proteome</keyword>
<evidence type="ECO:0008006" key="4">
    <source>
        <dbReference type="Google" id="ProtNLM"/>
    </source>
</evidence>